<keyword evidence="2" id="KW-1185">Reference proteome</keyword>
<dbReference type="GO" id="GO:0016787">
    <property type="term" value="F:hydrolase activity"/>
    <property type="evidence" value="ECO:0007669"/>
    <property type="project" value="UniProtKB-KW"/>
</dbReference>
<keyword evidence="1" id="KW-0378">Hydrolase</keyword>
<evidence type="ECO:0000313" key="2">
    <source>
        <dbReference type="Proteomes" id="UP001203423"/>
    </source>
</evidence>
<dbReference type="SUPFAM" id="SSF53474">
    <property type="entry name" value="alpha/beta-Hydrolases"/>
    <property type="match status" value="1"/>
</dbReference>
<dbReference type="Gene3D" id="3.40.50.1820">
    <property type="entry name" value="alpha/beta hydrolase"/>
    <property type="match status" value="1"/>
</dbReference>
<accession>A0ABT0LLG7</accession>
<protein>
    <submittedName>
        <fullName evidence="1">Alpha/beta hydrolase</fullName>
    </submittedName>
</protein>
<dbReference type="RefSeq" id="WP_248943419.1">
    <property type="nucleotide sequence ID" value="NZ_JAKIKS010000291.1"/>
</dbReference>
<comment type="caution">
    <text evidence="1">The sequence shown here is derived from an EMBL/GenBank/DDBJ whole genome shotgun (WGS) entry which is preliminary data.</text>
</comment>
<name>A0ABT0LLG7_9GAMM</name>
<organism evidence="1 2">
    <name type="scientific">Shewanella surugensis</name>
    <dbReference type="NCBI Taxonomy" id="212020"/>
    <lineage>
        <taxon>Bacteria</taxon>
        <taxon>Pseudomonadati</taxon>
        <taxon>Pseudomonadota</taxon>
        <taxon>Gammaproteobacteria</taxon>
        <taxon>Alteromonadales</taxon>
        <taxon>Shewanellaceae</taxon>
        <taxon>Shewanella</taxon>
    </lineage>
</organism>
<sequence>MQYYGSIVDSVSAMDYINALSGANGDSIKQIMLNRQISSNIREEDKQMLYRVNANFSCQIGAAIVASTLYDDFRDVFPRITLPTLIISGAASLTPISSQKWLHRQIQY</sequence>
<evidence type="ECO:0000313" key="1">
    <source>
        <dbReference type="EMBL" id="MCL1128001.1"/>
    </source>
</evidence>
<dbReference type="Proteomes" id="UP001203423">
    <property type="component" value="Unassembled WGS sequence"/>
</dbReference>
<dbReference type="EMBL" id="JAKIKS010000291">
    <property type="protein sequence ID" value="MCL1128001.1"/>
    <property type="molecule type" value="Genomic_DNA"/>
</dbReference>
<dbReference type="InterPro" id="IPR029058">
    <property type="entry name" value="AB_hydrolase_fold"/>
</dbReference>
<proteinExistence type="predicted"/>
<gene>
    <name evidence="1" type="ORF">L2764_27030</name>
</gene>
<reference evidence="1 2" key="1">
    <citation type="submission" date="2022-01" db="EMBL/GenBank/DDBJ databases">
        <title>Whole genome-based taxonomy of the Shewanellaceae.</title>
        <authorList>
            <person name="Martin-Rodriguez A.J."/>
        </authorList>
    </citation>
    <scope>NUCLEOTIDE SEQUENCE [LARGE SCALE GENOMIC DNA]</scope>
    <source>
        <strain evidence="1 2">DSM 17177</strain>
    </source>
</reference>